<name>A0A7K6JSA1_9PASE</name>
<comment type="subcellular location">
    <subcellularLocation>
        <location evidence="1">Nucleus</location>
    </subcellularLocation>
</comment>
<reference evidence="9 10" key="1">
    <citation type="submission" date="2019-09" db="EMBL/GenBank/DDBJ databases">
        <title>Bird 10,000 Genomes (B10K) Project - Family phase.</title>
        <authorList>
            <person name="Zhang G."/>
        </authorList>
    </citation>
    <scope>NUCLEOTIDE SEQUENCE [LARGE SCALE GENOMIC DNA]</scope>
    <source>
        <strain evidence="9">B10K-DU-029-42</strain>
        <tissue evidence="9">Muscle</tissue>
    </source>
</reference>
<dbReference type="PROSITE" id="PS50157">
    <property type="entry name" value="ZINC_FINGER_C2H2_2"/>
    <property type="match status" value="2"/>
</dbReference>
<feature type="domain" description="C2H2-type" evidence="8">
    <location>
        <begin position="1"/>
        <end position="21"/>
    </location>
</feature>
<evidence type="ECO:0000256" key="5">
    <source>
        <dbReference type="ARBA" id="ARBA00022833"/>
    </source>
</evidence>
<dbReference type="SUPFAM" id="SSF57667">
    <property type="entry name" value="beta-beta-alpha zinc fingers"/>
    <property type="match status" value="1"/>
</dbReference>
<keyword evidence="10" id="KW-1185">Reference proteome</keyword>
<dbReference type="GO" id="GO:0000978">
    <property type="term" value="F:RNA polymerase II cis-regulatory region sequence-specific DNA binding"/>
    <property type="evidence" value="ECO:0007669"/>
    <property type="project" value="TreeGrafter"/>
</dbReference>
<evidence type="ECO:0000256" key="3">
    <source>
        <dbReference type="ARBA" id="ARBA00022737"/>
    </source>
</evidence>
<evidence type="ECO:0000313" key="10">
    <source>
        <dbReference type="Proteomes" id="UP000542358"/>
    </source>
</evidence>
<dbReference type="GO" id="GO:0005634">
    <property type="term" value="C:nucleus"/>
    <property type="evidence" value="ECO:0007669"/>
    <property type="project" value="UniProtKB-SubCell"/>
</dbReference>
<dbReference type="FunFam" id="3.30.160.60:FF:002343">
    <property type="entry name" value="Zinc finger protein 33A"/>
    <property type="match status" value="1"/>
</dbReference>
<gene>
    <name evidence="9" type="primary">Zkscan1_1</name>
    <name evidence="9" type="ORF">OREARF_R15204</name>
</gene>
<evidence type="ECO:0000313" key="9">
    <source>
        <dbReference type="EMBL" id="NWW02572.1"/>
    </source>
</evidence>
<comment type="caution">
    <text evidence="9">The sequence shown here is derived from an EMBL/GenBank/DDBJ whole genome shotgun (WGS) entry which is preliminary data.</text>
</comment>
<dbReference type="EMBL" id="VZRR01001905">
    <property type="protein sequence ID" value="NWW02572.1"/>
    <property type="molecule type" value="Genomic_DNA"/>
</dbReference>
<dbReference type="PANTHER" id="PTHR23226:SF416">
    <property type="entry name" value="FI01424P"/>
    <property type="match status" value="1"/>
</dbReference>
<evidence type="ECO:0000256" key="1">
    <source>
        <dbReference type="ARBA" id="ARBA00004123"/>
    </source>
</evidence>
<accession>A0A7K6JSA1</accession>
<organism evidence="9 10">
    <name type="scientific">Oreocharis arfaki</name>
    <name type="common">tit berrypecker</name>
    <dbReference type="NCBI Taxonomy" id="979223"/>
    <lineage>
        <taxon>Eukaryota</taxon>
        <taxon>Metazoa</taxon>
        <taxon>Chordata</taxon>
        <taxon>Craniata</taxon>
        <taxon>Vertebrata</taxon>
        <taxon>Euteleostomi</taxon>
        <taxon>Archelosauria</taxon>
        <taxon>Archosauria</taxon>
        <taxon>Dinosauria</taxon>
        <taxon>Saurischia</taxon>
        <taxon>Theropoda</taxon>
        <taxon>Coelurosauria</taxon>
        <taxon>Aves</taxon>
        <taxon>Neognathae</taxon>
        <taxon>Neoaves</taxon>
        <taxon>Telluraves</taxon>
        <taxon>Australaves</taxon>
        <taxon>Passeriformes</taxon>
        <taxon>Passeroidea</taxon>
        <taxon>Paramythiidae</taxon>
        <taxon>Oreocharis</taxon>
    </lineage>
</organism>
<dbReference type="AlphaFoldDB" id="A0A7K6JSA1"/>
<evidence type="ECO:0000256" key="7">
    <source>
        <dbReference type="PROSITE-ProRule" id="PRU00042"/>
    </source>
</evidence>
<dbReference type="Proteomes" id="UP000542358">
    <property type="component" value="Unassembled WGS sequence"/>
</dbReference>
<dbReference type="InterPro" id="IPR013087">
    <property type="entry name" value="Znf_C2H2_type"/>
</dbReference>
<feature type="domain" description="C2H2-type" evidence="8">
    <location>
        <begin position="22"/>
        <end position="49"/>
    </location>
</feature>
<dbReference type="InterPro" id="IPR036236">
    <property type="entry name" value="Znf_C2H2_sf"/>
</dbReference>
<dbReference type="GO" id="GO:0008270">
    <property type="term" value="F:zinc ion binding"/>
    <property type="evidence" value="ECO:0007669"/>
    <property type="project" value="UniProtKB-KW"/>
</dbReference>
<evidence type="ECO:0000256" key="4">
    <source>
        <dbReference type="ARBA" id="ARBA00022771"/>
    </source>
</evidence>
<protein>
    <submittedName>
        <fullName evidence="9">ZKSC1 protein</fullName>
    </submittedName>
</protein>
<keyword evidence="2" id="KW-0479">Metal-binding</keyword>
<feature type="non-terminal residue" evidence="9">
    <location>
        <position position="1"/>
    </location>
</feature>
<sequence>PSFHQSSDLIHHQRIHTQERPYKCPECGKRFNRNSQLVTHRRIQSVERPCECPECGKSFM</sequence>
<evidence type="ECO:0000256" key="2">
    <source>
        <dbReference type="ARBA" id="ARBA00022723"/>
    </source>
</evidence>
<dbReference type="PANTHER" id="PTHR23226">
    <property type="entry name" value="ZINC FINGER AND SCAN DOMAIN-CONTAINING"/>
    <property type="match status" value="1"/>
</dbReference>
<keyword evidence="3" id="KW-0677">Repeat</keyword>
<keyword evidence="6" id="KW-0539">Nucleus</keyword>
<proteinExistence type="predicted"/>
<evidence type="ECO:0000256" key="6">
    <source>
        <dbReference type="ARBA" id="ARBA00023242"/>
    </source>
</evidence>
<keyword evidence="4 7" id="KW-0863">Zinc-finger</keyword>
<dbReference type="Gene3D" id="3.30.160.60">
    <property type="entry name" value="Classic Zinc Finger"/>
    <property type="match status" value="2"/>
</dbReference>
<dbReference type="GO" id="GO:0000981">
    <property type="term" value="F:DNA-binding transcription factor activity, RNA polymerase II-specific"/>
    <property type="evidence" value="ECO:0007669"/>
    <property type="project" value="TreeGrafter"/>
</dbReference>
<dbReference type="Pfam" id="PF13465">
    <property type="entry name" value="zf-H2C2_2"/>
    <property type="match status" value="1"/>
</dbReference>
<evidence type="ECO:0000259" key="8">
    <source>
        <dbReference type="PROSITE" id="PS50157"/>
    </source>
</evidence>
<feature type="non-terminal residue" evidence="9">
    <location>
        <position position="60"/>
    </location>
</feature>
<keyword evidence="5" id="KW-0862">Zinc</keyword>